<dbReference type="EMBL" id="NJEU01000062">
    <property type="protein sequence ID" value="PHH82368.1"/>
    <property type="molecule type" value="Genomic_DNA"/>
</dbReference>
<dbReference type="GO" id="GO:0005737">
    <property type="term" value="C:cytoplasm"/>
    <property type="evidence" value="ECO:0007669"/>
    <property type="project" value="TreeGrafter"/>
</dbReference>
<dbReference type="InterPro" id="IPR019410">
    <property type="entry name" value="Methyltransf_16"/>
</dbReference>
<evidence type="ECO:0000256" key="3">
    <source>
        <dbReference type="ARBA" id="ARBA00022679"/>
    </source>
</evidence>
<evidence type="ECO:0000313" key="6">
    <source>
        <dbReference type="Proteomes" id="UP000224854"/>
    </source>
</evidence>
<comment type="caution">
    <text evidence="5">The sequence shown here is derived from an EMBL/GenBank/DDBJ whole genome shotgun (WGS) entry which is preliminary data.</text>
</comment>
<keyword evidence="4" id="KW-0949">S-adenosyl-L-methionine</keyword>
<dbReference type="CDD" id="cd02440">
    <property type="entry name" value="AdoMet_MTases"/>
    <property type="match status" value="1"/>
</dbReference>
<organism evidence="5 6">
    <name type="scientific">Ophiocordyceps australis</name>
    <dbReference type="NCBI Taxonomy" id="1399860"/>
    <lineage>
        <taxon>Eukaryota</taxon>
        <taxon>Fungi</taxon>
        <taxon>Dikarya</taxon>
        <taxon>Ascomycota</taxon>
        <taxon>Pezizomycotina</taxon>
        <taxon>Sordariomycetes</taxon>
        <taxon>Hypocreomycetidae</taxon>
        <taxon>Hypocreales</taxon>
        <taxon>Ophiocordycipitaceae</taxon>
        <taxon>Ophiocordyceps</taxon>
    </lineage>
</organism>
<keyword evidence="6" id="KW-1185">Reference proteome</keyword>
<dbReference type="PANTHER" id="PTHR14614:SF10">
    <property type="entry name" value="PROTEIN N-TERMINAL AND LYSINE N-METHYLTRANSFERASE EFM7"/>
    <property type="match status" value="1"/>
</dbReference>
<reference evidence="5 6" key="1">
    <citation type="submission" date="2017-06" db="EMBL/GenBank/DDBJ databases">
        <title>Ant-infecting Ophiocordyceps genomes reveal a high diversity of potential behavioral manipulation genes and a possible major role for enterotoxins.</title>
        <authorList>
            <person name="De Bekker C."/>
            <person name="Evans H.C."/>
            <person name="Brachmann A."/>
            <person name="Hughes D.P."/>
        </authorList>
    </citation>
    <scope>NUCLEOTIDE SEQUENCE [LARGE SCALE GENOMIC DNA]</scope>
    <source>
        <strain evidence="5 6">1348a</strain>
    </source>
</reference>
<proteinExistence type="predicted"/>
<keyword evidence="2" id="KW-0489">Methyltransferase</keyword>
<keyword evidence="1" id="KW-0963">Cytoplasm</keyword>
<dbReference type="AlphaFoldDB" id="A0A2C5YW87"/>
<evidence type="ECO:0000313" key="5">
    <source>
        <dbReference type="EMBL" id="PHH82368.1"/>
    </source>
</evidence>
<gene>
    <name evidence="5" type="ORF">CDD82_6203</name>
</gene>
<dbReference type="GO" id="GO:0008757">
    <property type="term" value="F:S-adenosylmethionine-dependent methyltransferase activity"/>
    <property type="evidence" value="ECO:0007669"/>
    <property type="project" value="UniProtKB-ARBA"/>
</dbReference>
<protein>
    <recommendedName>
        <fullName evidence="7">Elongation factor methyltransferase 7</fullName>
    </recommendedName>
</protein>
<keyword evidence="3" id="KW-0808">Transferase</keyword>
<accession>A0A2C5YW87</accession>
<dbReference type="Gene3D" id="3.40.50.150">
    <property type="entry name" value="Vaccinia Virus protein VP39"/>
    <property type="match status" value="1"/>
</dbReference>
<evidence type="ECO:0000256" key="4">
    <source>
        <dbReference type="ARBA" id="ARBA00022691"/>
    </source>
</evidence>
<dbReference type="Proteomes" id="UP000224854">
    <property type="component" value="Unassembled WGS sequence"/>
</dbReference>
<evidence type="ECO:0008006" key="7">
    <source>
        <dbReference type="Google" id="ProtNLM"/>
    </source>
</evidence>
<dbReference type="Pfam" id="PF10294">
    <property type="entry name" value="Methyltransf_16"/>
    <property type="match status" value="1"/>
</dbReference>
<sequence length="252" mass="27543">MDNYMSDVASLMQEPQDYYPPSPPPTEQCHTLQDGRRVALHLVGHSATEAHHVWNGSRFVADLFEAEPERVRGRSVLELGAGAGLPSLVAGLVGARRVVMTDFPDPELVAAMQRNVDEAAVQQVVRVLGFVWGGDAAPLLAALAPEDKGFDVLVLADLLFRHSEHGALVRTICQTMRRTASSAAYVFFTSYRPWKQAADMAFFDVARAAGLAVRLLAERKLDAPLFADDPGDVEVQKTVRGFMVCWPDSAPE</sequence>
<evidence type="ECO:0000256" key="1">
    <source>
        <dbReference type="ARBA" id="ARBA00022490"/>
    </source>
</evidence>
<dbReference type="PANTHER" id="PTHR14614">
    <property type="entry name" value="HEPATOCELLULAR CARCINOMA-ASSOCIATED ANTIGEN"/>
    <property type="match status" value="1"/>
</dbReference>
<dbReference type="SUPFAM" id="SSF53335">
    <property type="entry name" value="S-adenosyl-L-methionine-dependent methyltransferases"/>
    <property type="match status" value="1"/>
</dbReference>
<dbReference type="OrthoDB" id="2106152at2759"/>
<dbReference type="InterPro" id="IPR025784">
    <property type="entry name" value="EFM7"/>
</dbReference>
<dbReference type="GO" id="GO:0032259">
    <property type="term" value="P:methylation"/>
    <property type="evidence" value="ECO:0007669"/>
    <property type="project" value="UniProtKB-KW"/>
</dbReference>
<dbReference type="PROSITE" id="PS51560">
    <property type="entry name" value="SAM_MT_NNT1"/>
    <property type="match status" value="1"/>
</dbReference>
<name>A0A2C5YW87_9HYPO</name>
<evidence type="ECO:0000256" key="2">
    <source>
        <dbReference type="ARBA" id="ARBA00022603"/>
    </source>
</evidence>
<dbReference type="InterPro" id="IPR029063">
    <property type="entry name" value="SAM-dependent_MTases_sf"/>
</dbReference>